<feature type="signal peptide" evidence="1">
    <location>
        <begin position="1"/>
        <end position="27"/>
    </location>
</feature>
<dbReference type="RefSeq" id="WP_270042306.1">
    <property type="nucleotide sequence ID" value="NZ_JAPDOD010000022.1"/>
</dbReference>
<evidence type="ECO:0000313" key="3">
    <source>
        <dbReference type="Proteomes" id="UP001149140"/>
    </source>
</evidence>
<proteinExistence type="predicted"/>
<accession>A0A9X3S177</accession>
<protein>
    <recommendedName>
        <fullName evidence="4">Secreted protein</fullName>
    </recommendedName>
</protein>
<organism evidence="2 3">
    <name type="scientific">Solirubrobacter ginsenosidimutans</name>
    <dbReference type="NCBI Taxonomy" id="490573"/>
    <lineage>
        <taxon>Bacteria</taxon>
        <taxon>Bacillati</taxon>
        <taxon>Actinomycetota</taxon>
        <taxon>Thermoleophilia</taxon>
        <taxon>Solirubrobacterales</taxon>
        <taxon>Solirubrobacteraceae</taxon>
        <taxon>Solirubrobacter</taxon>
    </lineage>
</organism>
<keyword evidence="1" id="KW-0732">Signal</keyword>
<dbReference type="AlphaFoldDB" id="A0A9X3S177"/>
<name>A0A9X3S177_9ACTN</name>
<reference evidence="2" key="1">
    <citation type="submission" date="2022-10" db="EMBL/GenBank/DDBJ databases">
        <title>The WGS of Solirubrobacter ginsenosidimutans DSM 21036.</title>
        <authorList>
            <person name="Jiang Z."/>
        </authorList>
    </citation>
    <scope>NUCLEOTIDE SEQUENCE</scope>
    <source>
        <strain evidence="2">DSM 21036</strain>
    </source>
</reference>
<evidence type="ECO:0000256" key="1">
    <source>
        <dbReference type="SAM" id="SignalP"/>
    </source>
</evidence>
<evidence type="ECO:0008006" key="4">
    <source>
        <dbReference type="Google" id="ProtNLM"/>
    </source>
</evidence>
<feature type="chain" id="PRO_5040867564" description="Secreted protein" evidence="1">
    <location>
        <begin position="28"/>
        <end position="215"/>
    </location>
</feature>
<sequence length="215" mass="21945">MNRFLRNRRTVIALALGFTAVPTVALAATGASPGDPFKLGQDNHIEKATTTLSGVGQTSSGVLQLRRDQGSGIGAVLKVVNEGPGVARRGIDINVPPGQPPISVNPDAGKASGLNADKLDGKSEEDFIPSRLYGVGTGLVNGPGGGKTVLVSGVNLSCDDGDVALSAGGNAVDPEDALNGIVPFRSSYQIEFTDNGGASRFSANMICADVAKPFR</sequence>
<dbReference type="EMBL" id="JAPDOD010000022">
    <property type="protein sequence ID" value="MDA0163065.1"/>
    <property type="molecule type" value="Genomic_DNA"/>
</dbReference>
<gene>
    <name evidence="2" type="ORF">OM076_22520</name>
</gene>
<evidence type="ECO:0000313" key="2">
    <source>
        <dbReference type="EMBL" id="MDA0163065.1"/>
    </source>
</evidence>
<dbReference type="Proteomes" id="UP001149140">
    <property type="component" value="Unassembled WGS sequence"/>
</dbReference>
<keyword evidence="3" id="KW-1185">Reference proteome</keyword>
<comment type="caution">
    <text evidence="2">The sequence shown here is derived from an EMBL/GenBank/DDBJ whole genome shotgun (WGS) entry which is preliminary data.</text>
</comment>